<dbReference type="EMBL" id="NPDZ01000006">
    <property type="protein sequence ID" value="PJZ72967.1"/>
    <property type="molecule type" value="Genomic_DNA"/>
</dbReference>
<protein>
    <submittedName>
        <fullName evidence="3">Aldo/keto reductase</fullName>
    </submittedName>
</protein>
<evidence type="ECO:0000313" key="5">
    <source>
        <dbReference type="Proteomes" id="UP000231990"/>
    </source>
</evidence>
<sequence length="332" mass="37380">MGSNFGHFDSLKKYSRSDFLGLCSKIILGSGLASEVCRTSILYSQEKSYLAGKTMLHRNIPRTNEPIPVIGLGTWQTFDVASSPGALAPLNEVISEFLRFGGKVLDSSPMYGRAEEIVGLLSEKLDADQRNKLFLATKVWTRGEESGKKQIEESFRKMKAQKIDLFQIHNLLDTDAHIPTLKSLKEAGRIRYIGLTHFTTAAFSEMERVALRLKPDFIQIPYSILTRNAEDRILPFAQESGIAVLVNRPFEEGELFNLVKGKKLPDYFKEWDCETFAQAFLKYLISHPAVTCVLPATSKVQHLRDNIKGGFGKFPEGNQRKQFLNRLLSSVN</sequence>
<dbReference type="RefSeq" id="WP_100713799.1">
    <property type="nucleotide sequence ID" value="NZ_NPDY01000007.1"/>
</dbReference>
<evidence type="ECO:0000259" key="1">
    <source>
        <dbReference type="Pfam" id="PF00248"/>
    </source>
</evidence>
<dbReference type="InterPro" id="IPR053135">
    <property type="entry name" value="AKR2_Oxidoreductase"/>
</dbReference>
<dbReference type="Proteomes" id="UP000231990">
    <property type="component" value="Unassembled WGS sequence"/>
</dbReference>
<evidence type="ECO:0000313" key="2">
    <source>
        <dbReference type="EMBL" id="PJZ69818.1"/>
    </source>
</evidence>
<feature type="domain" description="NADP-dependent oxidoreductase" evidence="1">
    <location>
        <begin position="70"/>
        <end position="308"/>
    </location>
</feature>
<dbReference type="CDD" id="cd19095">
    <property type="entry name" value="AKR_PA4992-like"/>
    <property type="match status" value="1"/>
</dbReference>
<dbReference type="InterPro" id="IPR036812">
    <property type="entry name" value="NAD(P)_OxRdtase_dom_sf"/>
</dbReference>
<dbReference type="OrthoDB" id="9773828at2"/>
<name>A0A2M9ZLP6_9LEPT</name>
<dbReference type="SUPFAM" id="SSF51430">
    <property type="entry name" value="NAD(P)-linked oxidoreductase"/>
    <property type="match status" value="1"/>
</dbReference>
<proteinExistence type="predicted"/>
<gene>
    <name evidence="2" type="ORF">CH360_09565</name>
    <name evidence="3" type="ORF">CH373_10670</name>
</gene>
<dbReference type="InterPro" id="IPR023210">
    <property type="entry name" value="NADP_OxRdtase_dom"/>
</dbReference>
<accession>A0A2M9ZLP6</accession>
<dbReference type="EMBL" id="NPDY01000007">
    <property type="protein sequence ID" value="PJZ69818.1"/>
    <property type="molecule type" value="Genomic_DNA"/>
</dbReference>
<dbReference type="PANTHER" id="PTHR43312">
    <property type="entry name" value="D-THREO-ALDOSE 1-DEHYDROGENASE"/>
    <property type="match status" value="1"/>
</dbReference>
<dbReference type="AlphaFoldDB" id="A0A2M9ZLP6"/>
<dbReference type="Proteomes" id="UP000231962">
    <property type="component" value="Unassembled WGS sequence"/>
</dbReference>
<organism evidence="3 5">
    <name type="scientific">Leptospira perolatii</name>
    <dbReference type="NCBI Taxonomy" id="2023191"/>
    <lineage>
        <taxon>Bacteria</taxon>
        <taxon>Pseudomonadati</taxon>
        <taxon>Spirochaetota</taxon>
        <taxon>Spirochaetia</taxon>
        <taxon>Leptospirales</taxon>
        <taxon>Leptospiraceae</taxon>
        <taxon>Leptospira</taxon>
    </lineage>
</organism>
<evidence type="ECO:0000313" key="4">
    <source>
        <dbReference type="Proteomes" id="UP000231962"/>
    </source>
</evidence>
<dbReference type="Gene3D" id="3.20.20.100">
    <property type="entry name" value="NADP-dependent oxidoreductase domain"/>
    <property type="match status" value="1"/>
</dbReference>
<reference evidence="4 5" key="1">
    <citation type="submission" date="2017-07" db="EMBL/GenBank/DDBJ databases">
        <title>Leptospira spp. isolated from tropical soils.</title>
        <authorList>
            <person name="Thibeaux R."/>
            <person name="Iraola G."/>
            <person name="Ferres I."/>
            <person name="Bierque E."/>
            <person name="Girault D."/>
            <person name="Soupe-Gilbert M.-E."/>
            <person name="Picardeau M."/>
            <person name="Goarant C."/>
        </authorList>
    </citation>
    <scope>NUCLEOTIDE SEQUENCE [LARGE SCALE GENOMIC DNA]</scope>
    <source>
        <strain evidence="3 5">FH1-B-B1</strain>
        <strain evidence="2 4">FH1-B-C1</strain>
    </source>
</reference>
<dbReference type="Pfam" id="PF00248">
    <property type="entry name" value="Aldo_ket_red"/>
    <property type="match status" value="1"/>
</dbReference>
<comment type="caution">
    <text evidence="3">The sequence shown here is derived from an EMBL/GenBank/DDBJ whole genome shotgun (WGS) entry which is preliminary data.</text>
</comment>
<keyword evidence="4" id="KW-1185">Reference proteome</keyword>
<evidence type="ECO:0000313" key="3">
    <source>
        <dbReference type="EMBL" id="PJZ72967.1"/>
    </source>
</evidence>
<dbReference type="PANTHER" id="PTHR43312:SF1">
    <property type="entry name" value="NADP-DEPENDENT OXIDOREDUCTASE DOMAIN-CONTAINING PROTEIN"/>
    <property type="match status" value="1"/>
</dbReference>